<dbReference type="EMBL" id="DSOK01000023">
    <property type="protein sequence ID" value="HEN13992.1"/>
    <property type="molecule type" value="Genomic_DNA"/>
</dbReference>
<reference evidence="4" key="1">
    <citation type="journal article" date="2020" name="mSystems">
        <title>Genome- and Community-Level Interaction Insights into Carbon Utilization and Element Cycling Functions of Hydrothermarchaeota in Hydrothermal Sediment.</title>
        <authorList>
            <person name="Zhou Z."/>
            <person name="Liu Y."/>
            <person name="Xu W."/>
            <person name="Pan J."/>
            <person name="Luo Z.H."/>
            <person name="Li M."/>
        </authorList>
    </citation>
    <scope>NUCLEOTIDE SEQUENCE [LARGE SCALE GENOMIC DNA]</scope>
    <source>
        <strain evidence="4">SpSt-339</strain>
    </source>
</reference>
<evidence type="ECO:0000313" key="4">
    <source>
        <dbReference type="EMBL" id="HEN13992.1"/>
    </source>
</evidence>
<dbReference type="InterPro" id="IPR008978">
    <property type="entry name" value="HSP20-like_chaperone"/>
</dbReference>
<sequence length="163" mass="18265">MSLTNLVPWRRHGLRRSDGDPFASLRDEMNRAFDSFFAGDDWFGMTPLSGATAGLMPKLDLSETSNELHLTMELPGMSEQDIDVELLENAVRIHGEKKDERETQGHDFHRTERLFGSFERVVPLPVKVHRDGVSATVKNGVLTVVLPKAEPSAVQQKIPVRAM</sequence>
<name>A0A7C2NYS4_9PLAN</name>
<comment type="caution">
    <text evidence="4">The sequence shown here is derived from an EMBL/GenBank/DDBJ whole genome shotgun (WGS) entry which is preliminary data.</text>
</comment>
<dbReference type="CDD" id="cd06464">
    <property type="entry name" value="ACD_sHsps-like"/>
    <property type="match status" value="1"/>
</dbReference>
<accession>A0A7C2NYS4</accession>
<dbReference type="AlphaFoldDB" id="A0A7C2NYS4"/>
<evidence type="ECO:0000259" key="3">
    <source>
        <dbReference type="PROSITE" id="PS01031"/>
    </source>
</evidence>
<dbReference type="PROSITE" id="PS01031">
    <property type="entry name" value="SHSP"/>
    <property type="match status" value="1"/>
</dbReference>
<proteinExistence type="inferred from homology"/>
<dbReference type="PANTHER" id="PTHR11527">
    <property type="entry name" value="HEAT-SHOCK PROTEIN 20 FAMILY MEMBER"/>
    <property type="match status" value="1"/>
</dbReference>
<evidence type="ECO:0000256" key="1">
    <source>
        <dbReference type="PROSITE-ProRule" id="PRU00285"/>
    </source>
</evidence>
<comment type="similarity">
    <text evidence="1 2">Belongs to the small heat shock protein (HSP20) family.</text>
</comment>
<feature type="domain" description="SHSP" evidence="3">
    <location>
        <begin position="50"/>
        <end position="163"/>
    </location>
</feature>
<dbReference type="SUPFAM" id="SSF49764">
    <property type="entry name" value="HSP20-like chaperones"/>
    <property type="match status" value="1"/>
</dbReference>
<evidence type="ECO:0000256" key="2">
    <source>
        <dbReference type="RuleBase" id="RU003616"/>
    </source>
</evidence>
<protein>
    <submittedName>
        <fullName evidence="4">Hsp20/alpha crystallin family protein</fullName>
    </submittedName>
</protein>
<dbReference type="InterPro" id="IPR031107">
    <property type="entry name" value="Small_HSP"/>
</dbReference>
<dbReference type="InterPro" id="IPR002068">
    <property type="entry name" value="A-crystallin/Hsp20_dom"/>
</dbReference>
<dbReference type="Gene3D" id="2.60.40.790">
    <property type="match status" value="1"/>
</dbReference>
<gene>
    <name evidence="4" type="ORF">ENQ76_00795</name>
</gene>
<organism evidence="4">
    <name type="scientific">Schlesneria paludicola</name>
    <dbReference type="NCBI Taxonomy" id="360056"/>
    <lineage>
        <taxon>Bacteria</taxon>
        <taxon>Pseudomonadati</taxon>
        <taxon>Planctomycetota</taxon>
        <taxon>Planctomycetia</taxon>
        <taxon>Planctomycetales</taxon>
        <taxon>Planctomycetaceae</taxon>
        <taxon>Schlesneria</taxon>
    </lineage>
</organism>
<dbReference type="Pfam" id="PF00011">
    <property type="entry name" value="HSP20"/>
    <property type="match status" value="1"/>
</dbReference>